<evidence type="ECO:0000313" key="3">
    <source>
        <dbReference type="Proteomes" id="UP000000798"/>
    </source>
</evidence>
<dbReference type="EnsemblBacteria" id="AAC06859">
    <property type="protein sequence ID" value="AAC06859"/>
    <property type="gene ID" value="aq_666"/>
</dbReference>
<dbReference type="eggNOG" id="COG2370">
    <property type="taxonomic scope" value="Bacteria"/>
</dbReference>
<dbReference type="AlphaFoldDB" id="O66897"/>
<evidence type="ECO:0000256" key="1">
    <source>
        <dbReference type="SAM" id="Phobius"/>
    </source>
</evidence>
<dbReference type="InParanoid" id="O66897"/>
<keyword evidence="1" id="KW-1133">Transmembrane helix</keyword>
<proteinExistence type="predicted"/>
<protein>
    <submittedName>
        <fullName evidence="2">HupE hydrogenase related function</fullName>
    </submittedName>
</protein>
<dbReference type="PATRIC" id="fig|224324.8.peg.539"/>
<dbReference type="OrthoDB" id="9808192at2"/>
<dbReference type="InterPro" id="IPR007038">
    <property type="entry name" value="HupE_UreJ"/>
</dbReference>
<dbReference type="HOGENOM" id="CLU_088877_0_1_0"/>
<keyword evidence="3" id="KW-1185">Reference proteome</keyword>
<gene>
    <name evidence="2" type="primary">hupE</name>
    <name evidence="2" type="ordered locus">aq_666</name>
</gene>
<feature type="transmembrane region" description="Helical" evidence="1">
    <location>
        <begin position="32"/>
        <end position="53"/>
    </location>
</feature>
<name>O66897_AQUAE</name>
<dbReference type="Pfam" id="PF04955">
    <property type="entry name" value="HupE_UreJ"/>
    <property type="match status" value="1"/>
</dbReference>
<keyword evidence="1" id="KW-0812">Transmembrane</keyword>
<feature type="transmembrane region" description="Helical" evidence="1">
    <location>
        <begin position="60"/>
        <end position="79"/>
    </location>
</feature>
<organism evidence="2 3">
    <name type="scientific">Aquifex aeolicus (strain VF5)</name>
    <dbReference type="NCBI Taxonomy" id="224324"/>
    <lineage>
        <taxon>Bacteria</taxon>
        <taxon>Pseudomonadati</taxon>
        <taxon>Aquificota</taxon>
        <taxon>Aquificia</taxon>
        <taxon>Aquificales</taxon>
        <taxon>Aquificaceae</taxon>
        <taxon>Aquifex</taxon>
    </lineage>
</organism>
<keyword evidence="1" id="KW-0472">Membrane</keyword>
<accession>O66897</accession>
<dbReference type="STRING" id="224324.aq_666"/>
<dbReference type="Proteomes" id="UP000000798">
    <property type="component" value="Chromosome"/>
</dbReference>
<sequence>MRKFLPFVGLASFAFAHPGHFHGVNPFNSGLIHPLTGLDHLSVMVAVGLLGSYYAGKKAFLPALTFVSFMTLGSILGLLGVSVPFVESGIILSVALMGILLFAKDLKLSYVLPLIGIFGILHGVAHGYEAPQTLHPVYYVLGFVLSTAALHFTGLLFGKALKEKLVRVSGLLLLALAFLL</sequence>
<evidence type="ECO:0000313" key="2">
    <source>
        <dbReference type="EMBL" id="AAC06859.1"/>
    </source>
</evidence>
<dbReference type="EMBL" id="AE000657">
    <property type="protein sequence ID" value="AAC06859.1"/>
    <property type="molecule type" value="Genomic_DNA"/>
</dbReference>
<dbReference type="PIRSF" id="PIRSF016919">
    <property type="entry name" value="HupE_UreJ"/>
    <property type="match status" value="1"/>
</dbReference>
<feature type="transmembrane region" description="Helical" evidence="1">
    <location>
        <begin position="85"/>
        <end position="103"/>
    </location>
</feature>
<dbReference type="PIR" id="E70358">
    <property type="entry name" value="E70358"/>
</dbReference>
<feature type="transmembrane region" description="Helical" evidence="1">
    <location>
        <begin position="137"/>
        <end position="157"/>
    </location>
</feature>
<feature type="transmembrane region" description="Helical" evidence="1">
    <location>
        <begin position="108"/>
        <end position="125"/>
    </location>
</feature>
<reference evidence="2 3" key="1">
    <citation type="journal article" date="1998" name="Nature">
        <title>The complete genome of the hyperthermophilic bacterium Aquifex aeolicus.</title>
        <authorList>
            <person name="Deckert G."/>
            <person name="Warren P.V."/>
            <person name="Gaasterland T."/>
            <person name="Young W.G."/>
            <person name="Lenox A.L."/>
            <person name="Graham D.E."/>
            <person name="Overbeek R."/>
            <person name="Snead M.A."/>
            <person name="Keller M."/>
            <person name="Aujay M."/>
            <person name="Huber R."/>
            <person name="Feldman R.A."/>
            <person name="Short J.M."/>
            <person name="Olson G.J."/>
            <person name="Swanson R.V."/>
        </authorList>
    </citation>
    <scope>NUCLEOTIDE SEQUENCE [LARGE SCALE GENOMIC DNA]</scope>
    <source>
        <strain evidence="2 3">VF5</strain>
    </source>
</reference>
<dbReference type="RefSeq" id="WP_010880395.1">
    <property type="nucleotide sequence ID" value="NC_000918.1"/>
</dbReference>
<dbReference type="KEGG" id="aae:aq_666"/>